<dbReference type="RefSeq" id="WP_143008700.1">
    <property type="nucleotide sequence ID" value="NZ_BLWA01000006.1"/>
</dbReference>
<keyword evidence="2" id="KW-1185">Reference proteome</keyword>
<protein>
    <submittedName>
        <fullName evidence="1">Uncharacterized protein</fullName>
    </submittedName>
</protein>
<reference evidence="1 2" key="1">
    <citation type="submission" date="2020-05" db="EMBL/GenBank/DDBJ databases">
        <title>Genetic diversity of Pseudomonas cichorii.</title>
        <authorList>
            <person name="Tani S."/>
            <person name="Yagi H."/>
            <person name="Hashimoto S."/>
            <person name="Iiyama K."/>
            <person name="Furuya N."/>
        </authorList>
    </citation>
    <scope>NUCLEOTIDE SEQUENCE [LARGE SCALE GENOMIC DNA]</scope>
    <source>
        <strain evidence="1 2">LMG 2162</strain>
    </source>
</reference>
<dbReference type="Proteomes" id="UP000614982">
    <property type="component" value="Unassembled WGS sequence"/>
</dbReference>
<comment type="caution">
    <text evidence="1">The sequence shown here is derived from an EMBL/GenBank/DDBJ whole genome shotgun (WGS) entry which is preliminary data.</text>
</comment>
<sequence>MQNFYNEKGNSPTAADWLTSEYTKDNKPITQFLNTNKSPTQLFSYNLTSLQELLDAGVGDPGENEILKRGIAMIEKIKTSGLIR</sequence>
<dbReference type="GeneID" id="45545251"/>
<organism evidence="1 2">
    <name type="scientific">Pseudomonas cichorii</name>
    <dbReference type="NCBI Taxonomy" id="36746"/>
    <lineage>
        <taxon>Bacteria</taxon>
        <taxon>Pseudomonadati</taxon>
        <taxon>Pseudomonadota</taxon>
        <taxon>Gammaproteobacteria</taxon>
        <taxon>Pseudomonadales</taxon>
        <taxon>Pseudomonadaceae</taxon>
        <taxon>Pseudomonas</taxon>
    </lineage>
</organism>
<name>A0ABQ1DP64_PSECI</name>
<gene>
    <name evidence="1" type="ORF">PSCICP_27630</name>
</gene>
<proteinExistence type="predicted"/>
<accession>A0ABQ1DP64</accession>
<dbReference type="EMBL" id="BLWA01000006">
    <property type="protein sequence ID" value="GFM92791.1"/>
    <property type="molecule type" value="Genomic_DNA"/>
</dbReference>
<evidence type="ECO:0000313" key="1">
    <source>
        <dbReference type="EMBL" id="GFM92791.1"/>
    </source>
</evidence>
<evidence type="ECO:0000313" key="2">
    <source>
        <dbReference type="Proteomes" id="UP000614982"/>
    </source>
</evidence>